<feature type="domain" description="Metallo-beta-lactamase" evidence="1">
    <location>
        <begin position="3"/>
        <end position="83"/>
    </location>
</feature>
<dbReference type="Gene3D" id="3.60.15.10">
    <property type="entry name" value="Ribonuclease Z/Hydroxyacylglutathione hydrolase-like"/>
    <property type="match status" value="1"/>
</dbReference>
<dbReference type="PANTHER" id="PTHR43546:SF3">
    <property type="entry name" value="UPF0173 METAL-DEPENDENT HYDROLASE MJ1163"/>
    <property type="match status" value="1"/>
</dbReference>
<sequence length="123" mass="13466">MNWVVAADGKRIFHGGDTVFYGYWWLIANRLGPFDAAFLPINGAVVDFPHLRPASPLPADLTPEQAVVAGTILQARQVIPIHYGIRVPPFYVEVDDPATAFQQAAKKYDMATTMLAPGEAIDI</sequence>
<dbReference type="AlphaFoldDB" id="A0A4R2J9L4"/>
<accession>A0A4R2J9L4</accession>
<organism evidence="2 3">
    <name type="scientific">Actinocrispum wychmicini</name>
    <dbReference type="NCBI Taxonomy" id="1213861"/>
    <lineage>
        <taxon>Bacteria</taxon>
        <taxon>Bacillati</taxon>
        <taxon>Actinomycetota</taxon>
        <taxon>Actinomycetes</taxon>
        <taxon>Pseudonocardiales</taxon>
        <taxon>Pseudonocardiaceae</taxon>
        <taxon>Actinocrispum</taxon>
    </lineage>
</organism>
<evidence type="ECO:0000259" key="1">
    <source>
        <dbReference type="Pfam" id="PF12706"/>
    </source>
</evidence>
<proteinExistence type="predicted"/>
<dbReference type="SUPFAM" id="SSF56281">
    <property type="entry name" value="Metallo-hydrolase/oxidoreductase"/>
    <property type="match status" value="1"/>
</dbReference>
<dbReference type="InterPro" id="IPR050114">
    <property type="entry name" value="UPF0173_UPF0282_UlaG_hydrolase"/>
</dbReference>
<protein>
    <submittedName>
        <fullName evidence="2">Beta-lactamase family protein</fullName>
    </submittedName>
</protein>
<evidence type="ECO:0000313" key="3">
    <source>
        <dbReference type="Proteomes" id="UP000295680"/>
    </source>
</evidence>
<evidence type="ECO:0000313" key="2">
    <source>
        <dbReference type="EMBL" id="TCO52599.1"/>
    </source>
</evidence>
<dbReference type="EMBL" id="SLWS01000012">
    <property type="protein sequence ID" value="TCO52599.1"/>
    <property type="molecule type" value="Genomic_DNA"/>
</dbReference>
<gene>
    <name evidence="2" type="ORF">EV192_112331</name>
</gene>
<dbReference type="PANTHER" id="PTHR43546">
    <property type="entry name" value="UPF0173 METAL-DEPENDENT HYDROLASE MJ1163-RELATED"/>
    <property type="match status" value="1"/>
</dbReference>
<comment type="caution">
    <text evidence="2">The sequence shown here is derived from an EMBL/GenBank/DDBJ whole genome shotgun (WGS) entry which is preliminary data.</text>
</comment>
<keyword evidence="3" id="KW-1185">Reference proteome</keyword>
<dbReference type="RefSeq" id="WP_243727429.1">
    <property type="nucleotide sequence ID" value="NZ_SLWS01000012.1"/>
</dbReference>
<name>A0A4R2J9L4_9PSEU</name>
<dbReference type="InterPro" id="IPR001279">
    <property type="entry name" value="Metallo-B-lactamas"/>
</dbReference>
<dbReference type="Proteomes" id="UP000295680">
    <property type="component" value="Unassembled WGS sequence"/>
</dbReference>
<dbReference type="InterPro" id="IPR036866">
    <property type="entry name" value="RibonucZ/Hydroxyglut_hydro"/>
</dbReference>
<dbReference type="Pfam" id="PF12706">
    <property type="entry name" value="Lactamase_B_2"/>
    <property type="match status" value="1"/>
</dbReference>
<reference evidence="2 3" key="1">
    <citation type="submission" date="2019-03" db="EMBL/GenBank/DDBJ databases">
        <title>Genomic Encyclopedia of Type Strains, Phase IV (KMG-IV): sequencing the most valuable type-strain genomes for metagenomic binning, comparative biology and taxonomic classification.</title>
        <authorList>
            <person name="Goeker M."/>
        </authorList>
    </citation>
    <scope>NUCLEOTIDE SEQUENCE [LARGE SCALE GENOMIC DNA]</scope>
    <source>
        <strain evidence="2 3">DSM 45934</strain>
    </source>
</reference>